<gene>
    <name evidence="2" type="ORF">DPMN_126528</name>
</gene>
<keyword evidence="1" id="KW-0732">Signal</keyword>
<reference evidence="2" key="2">
    <citation type="submission" date="2020-11" db="EMBL/GenBank/DDBJ databases">
        <authorList>
            <person name="McCartney M.A."/>
            <person name="Auch B."/>
            <person name="Kono T."/>
            <person name="Mallez S."/>
            <person name="Becker A."/>
            <person name="Gohl D.M."/>
            <person name="Silverstein K.A.T."/>
            <person name="Koren S."/>
            <person name="Bechman K.B."/>
            <person name="Herman A."/>
            <person name="Abrahante J.E."/>
            <person name="Garbe J."/>
        </authorList>
    </citation>
    <scope>NUCLEOTIDE SEQUENCE</scope>
    <source>
        <strain evidence="2">Duluth1</strain>
        <tissue evidence="2">Whole animal</tissue>
    </source>
</reference>
<feature type="chain" id="PRO_5038538487" description="Secreted protein" evidence="1">
    <location>
        <begin position="30"/>
        <end position="84"/>
    </location>
</feature>
<reference evidence="2" key="1">
    <citation type="journal article" date="2019" name="bioRxiv">
        <title>The Genome of the Zebra Mussel, Dreissena polymorpha: A Resource for Invasive Species Research.</title>
        <authorList>
            <person name="McCartney M.A."/>
            <person name="Auch B."/>
            <person name="Kono T."/>
            <person name="Mallez S."/>
            <person name="Zhang Y."/>
            <person name="Obille A."/>
            <person name="Becker A."/>
            <person name="Abrahante J.E."/>
            <person name="Garbe J."/>
            <person name="Badalamenti J.P."/>
            <person name="Herman A."/>
            <person name="Mangelson H."/>
            <person name="Liachko I."/>
            <person name="Sullivan S."/>
            <person name="Sone E.D."/>
            <person name="Koren S."/>
            <person name="Silverstein K.A.T."/>
            <person name="Beckman K.B."/>
            <person name="Gohl D.M."/>
        </authorList>
    </citation>
    <scope>NUCLEOTIDE SEQUENCE</scope>
    <source>
        <strain evidence="2">Duluth1</strain>
        <tissue evidence="2">Whole animal</tissue>
    </source>
</reference>
<feature type="signal peptide" evidence="1">
    <location>
        <begin position="1"/>
        <end position="29"/>
    </location>
</feature>
<evidence type="ECO:0008006" key="4">
    <source>
        <dbReference type="Google" id="ProtNLM"/>
    </source>
</evidence>
<evidence type="ECO:0000256" key="1">
    <source>
        <dbReference type="SAM" id="SignalP"/>
    </source>
</evidence>
<dbReference type="EMBL" id="JAIWYP010000005">
    <property type="protein sequence ID" value="KAH3824684.1"/>
    <property type="molecule type" value="Genomic_DNA"/>
</dbReference>
<dbReference type="Proteomes" id="UP000828390">
    <property type="component" value="Unassembled WGS sequence"/>
</dbReference>
<dbReference type="AlphaFoldDB" id="A0A9D4H0B3"/>
<sequence>MTRLLRQGSADSYIKIFFLLLARCEVSMAGPLLTSPAFDPNPKRFFQHAERTEYLRFSTIPFFSQPNLLEVLACPAASVPLPTM</sequence>
<comment type="caution">
    <text evidence="2">The sequence shown here is derived from an EMBL/GenBank/DDBJ whole genome shotgun (WGS) entry which is preliminary data.</text>
</comment>
<proteinExistence type="predicted"/>
<keyword evidence="3" id="KW-1185">Reference proteome</keyword>
<name>A0A9D4H0B3_DREPO</name>
<protein>
    <recommendedName>
        <fullName evidence="4">Secreted protein</fullName>
    </recommendedName>
</protein>
<organism evidence="2 3">
    <name type="scientific">Dreissena polymorpha</name>
    <name type="common">Zebra mussel</name>
    <name type="synonym">Mytilus polymorpha</name>
    <dbReference type="NCBI Taxonomy" id="45954"/>
    <lineage>
        <taxon>Eukaryota</taxon>
        <taxon>Metazoa</taxon>
        <taxon>Spiralia</taxon>
        <taxon>Lophotrochozoa</taxon>
        <taxon>Mollusca</taxon>
        <taxon>Bivalvia</taxon>
        <taxon>Autobranchia</taxon>
        <taxon>Heteroconchia</taxon>
        <taxon>Euheterodonta</taxon>
        <taxon>Imparidentia</taxon>
        <taxon>Neoheterodontei</taxon>
        <taxon>Myida</taxon>
        <taxon>Dreissenoidea</taxon>
        <taxon>Dreissenidae</taxon>
        <taxon>Dreissena</taxon>
    </lineage>
</organism>
<accession>A0A9D4H0B3</accession>
<evidence type="ECO:0000313" key="2">
    <source>
        <dbReference type="EMBL" id="KAH3824684.1"/>
    </source>
</evidence>
<evidence type="ECO:0000313" key="3">
    <source>
        <dbReference type="Proteomes" id="UP000828390"/>
    </source>
</evidence>